<dbReference type="OrthoDB" id="9813814at2"/>
<dbReference type="GO" id="GO:0008784">
    <property type="term" value="F:alanine racemase activity"/>
    <property type="evidence" value="ECO:0007669"/>
    <property type="project" value="UniProtKB-UniRule"/>
</dbReference>
<evidence type="ECO:0000256" key="1">
    <source>
        <dbReference type="ARBA" id="ARBA00000316"/>
    </source>
</evidence>
<comment type="cofactor">
    <cofactor evidence="2 5 6">
        <name>pyridoxal 5'-phosphate</name>
        <dbReference type="ChEBI" id="CHEBI:597326"/>
    </cofactor>
</comment>
<dbReference type="InterPro" id="IPR029066">
    <property type="entry name" value="PLP-binding_barrel"/>
</dbReference>
<feature type="binding site" evidence="5 7">
    <location>
        <position position="139"/>
    </location>
    <ligand>
        <name>substrate</name>
    </ligand>
</feature>
<feature type="binding site" evidence="5 7">
    <location>
        <position position="315"/>
    </location>
    <ligand>
        <name>substrate</name>
    </ligand>
</feature>
<dbReference type="InterPro" id="IPR000821">
    <property type="entry name" value="Ala_racemase"/>
</dbReference>
<organism evidence="9 10">
    <name type="scientific">Bacillus coahuilensis p1.1.43</name>
    <dbReference type="NCBI Taxonomy" id="1150625"/>
    <lineage>
        <taxon>Bacteria</taxon>
        <taxon>Bacillati</taxon>
        <taxon>Bacillota</taxon>
        <taxon>Bacilli</taxon>
        <taxon>Bacillales</taxon>
        <taxon>Bacillaceae</taxon>
        <taxon>Bacillus</taxon>
    </lineage>
</organism>
<dbReference type="SMART" id="SM01005">
    <property type="entry name" value="Ala_racemase_C"/>
    <property type="match status" value="1"/>
</dbReference>
<comment type="pathway">
    <text evidence="5">Amino-acid biosynthesis; D-alanine biosynthesis; D-alanine from L-alanine: step 1/1.</text>
</comment>
<gene>
    <name evidence="9" type="ORF">Q75_13665</name>
</gene>
<sequence>MSTQSPFFRDTWVEVNINALNNNIKNIKNMLTDDVEAFAVVKANGYGHGDIQVAKAALQAGANGIAVAFLDEAINLREHGVTEPILVLGATRPEYARVAAEKGISLTVFEESWIQEVKHFTPFTNPLALHIKCDTGMNRLGIKSVEALMRMEEEIESNSSLVLEGVFTHFATSDEIERSYTKRQIALFHDYLHALKKRPRYVHAGNSGGALRFSEAKFNMVRIGIAMYGLTPSPEITHELPVSLSPVMSIHTKIVHIKELPKGEKISYGATYETQDYEWIATIPIGYADGWLRKLQGQEVLVEGERVPIVGRICMDQCMIKLPREVPVGTIVTLIGTQGSETITMEEIADKMDTINYEVPCIISTRVPRVYRENHQTIEVSNRLLGSYTYKINDME</sequence>
<evidence type="ECO:0000256" key="2">
    <source>
        <dbReference type="ARBA" id="ARBA00001933"/>
    </source>
</evidence>
<dbReference type="HAMAP" id="MF_01201">
    <property type="entry name" value="Ala_racemase"/>
    <property type="match status" value="1"/>
</dbReference>
<dbReference type="EC" id="5.1.1.1" evidence="5"/>
<keyword evidence="10" id="KW-1185">Reference proteome</keyword>
<feature type="active site" description="Proton acceptor; specific for L-alanine" evidence="5">
    <location>
        <position position="268"/>
    </location>
</feature>
<dbReference type="PANTHER" id="PTHR30511">
    <property type="entry name" value="ALANINE RACEMASE"/>
    <property type="match status" value="1"/>
</dbReference>
<dbReference type="CDD" id="cd00430">
    <property type="entry name" value="PLPDE_III_AR"/>
    <property type="match status" value="1"/>
</dbReference>
<dbReference type="PATRIC" id="fig|1150625.3.peg.2866"/>
<dbReference type="Proteomes" id="UP000074108">
    <property type="component" value="Unassembled WGS sequence"/>
</dbReference>
<evidence type="ECO:0000256" key="3">
    <source>
        <dbReference type="ARBA" id="ARBA00022898"/>
    </source>
</evidence>
<dbReference type="GO" id="GO:0005829">
    <property type="term" value="C:cytosol"/>
    <property type="evidence" value="ECO:0007669"/>
    <property type="project" value="TreeGrafter"/>
</dbReference>
<dbReference type="Gene3D" id="3.20.20.10">
    <property type="entry name" value="Alanine racemase"/>
    <property type="match status" value="1"/>
</dbReference>
<keyword evidence="4 5" id="KW-0413">Isomerase</keyword>
<evidence type="ECO:0000256" key="6">
    <source>
        <dbReference type="PIRSR" id="PIRSR600821-50"/>
    </source>
</evidence>
<dbReference type="Gene3D" id="2.40.37.10">
    <property type="entry name" value="Lyase, Ornithine Decarboxylase, Chain A, domain 1"/>
    <property type="match status" value="1"/>
</dbReference>
<dbReference type="RefSeq" id="WP_059351676.1">
    <property type="nucleotide sequence ID" value="NZ_LDYG01000046.1"/>
</dbReference>
<dbReference type="FunFam" id="3.20.20.10:FF:000002">
    <property type="entry name" value="Alanine racemase"/>
    <property type="match status" value="1"/>
</dbReference>
<evidence type="ECO:0000256" key="5">
    <source>
        <dbReference type="HAMAP-Rule" id="MF_01201"/>
    </source>
</evidence>
<dbReference type="FunFam" id="2.40.37.10:FF:000006">
    <property type="entry name" value="Alanine racemase"/>
    <property type="match status" value="1"/>
</dbReference>
<accession>A0A147K5E4</accession>
<feature type="modified residue" description="N6-(pyridoxal phosphate)lysine" evidence="5 6">
    <location>
        <position position="42"/>
    </location>
</feature>
<dbReference type="SUPFAM" id="SSF51419">
    <property type="entry name" value="PLP-binding barrel"/>
    <property type="match status" value="1"/>
</dbReference>
<dbReference type="SUPFAM" id="SSF50621">
    <property type="entry name" value="Alanine racemase C-terminal domain-like"/>
    <property type="match status" value="1"/>
</dbReference>
<keyword evidence="3 5" id="KW-0663">Pyridoxal phosphate</keyword>
<dbReference type="GO" id="GO:0030170">
    <property type="term" value="F:pyridoxal phosphate binding"/>
    <property type="evidence" value="ECO:0007669"/>
    <property type="project" value="UniProtKB-UniRule"/>
</dbReference>
<dbReference type="GO" id="GO:0009252">
    <property type="term" value="P:peptidoglycan biosynthetic process"/>
    <property type="evidence" value="ECO:0007669"/>
    <property type="project" value="TreeGrafter"/>
</dbReference>
<evidence type="ECO:0000256" key="4">
    <source>
        <dbReference type="ARBA" id="ARBA00023235"/>
    </source>
</evidence>
<dbReference type="PANTHER" id="PTHR30511:SF0">
    <property type="entry name" value="ALANINE RACEMASE, CATABOLIC-RELATED"/>
    <property type="match status" value="1"/>
</dbReference>
<feature type="domain" description="Alanine racemase C-terminal" evidence="8">
    <location>
        <begin position="247"/>
        <end position="372"/>
    </location>
</feature>
<dbReference type="AlphaFoldDB" id="A0A147K5E4"/>
<evidence type="ECO:0000313" key="9">
    <source>
        <dbReference type="EMBL" id="KUP04880.1"/>
    </source>
</evidence>
<feature type="active site" description="Proton acceptor; specific for D-alanine" evidence="5">
    <location>
        <position position="42"/>
    </location>
</feature>
<evidence type="ECO:0000256" key="7">
    <source>
        <dbReference type="PIRSR" id="PIRSR600821-52"/>
    </source>
</evidence>
<comment type="function">
    <text evidence="5">Catalyzes the interconversion of L-alanine and D-alanine. May also act on other amino acids.</text>
</comment>
<dbReference type="Pfam" id="PF01168">
    <property type="entry name" value="Ala_racemase_N"/>
    <property type="match status" value="1"/>
</dbReference>
<dbReference type="STRING" id="1150625.Q75_13665"/>
<dbReference type="EMBL" id="LDYG01000046">
    <property type="protein sequence ID" value="KUP04880.1"/>
    <property type="molecule type" value="Genomic_DNA"/>
</dbReference>
<dbReference type="InterPro" id="IPR011079">
    <property type="entry name" value="Ala_racemase_C"/>
</dbReference>
<evidence type="ECO:0000313" key="10">
    <source>
        <dbReference type="Proteomes" id="UP000074108"/>
    </source>
</evidence>
<protein>
    <recommendedName>
        <fullName evidence="5">Alanine racemase</fullName>
        <ecNumber evidence="5">5.1.1.1</ecNumber>
    </recommendedName>
</protein>
<dbReference type="InterPro" id="IPR009006">
    <property type="entry name" value="Ala_racemase/Decarboxylase_C"/>
</dbReference>
<dbReference type="NCBIfam" id="TIGR00492">
    <property type="entry name" value="alr"/>
    <property type="match status" value="1"/>
</dbReference>
<reference evidence="9 10" key="1">
    <citation type="journal article" date="2016" name="Front. Microbiol.">
        <title>Microevolution Analysis of Bacillus coahuilensis Unveils Differences in Phosphorus Acquisition Strategies and Their Regulation.</title>
        <authorList>
            <person name="Gomez-Lunar Z."/>
            <person name="Hernandez-Gonzalez I."/>
            <person name="Rodriguez-Torres M.D."/>
            <person name="Souza V."/>
            <person name="Olmedo-Alvarez G."/>
        </authorList>
    </citation>
    <scope>NUCLEOTIDE SEQUENCE [LARGE SCALE GENOMIC DNA]</scope>
    <source>
        <strain evidence="10">p1.1.43</strain>
    </source>
</reference>
<proteinExistence type="inferred from homology"/>
<evidence type="ECO:0000259" key="8">
    <source>
        <dbReference type="SMART" id="SM01005"/>
    </source>
</evidence>
<dbReference type="PROSITE" id="PS00395">
    <property type="entry name" value="ALANINE_RACEMASE"/>
    <property type="match status" value="1"/>
</dbReference>
<dbReference type="PRINTS" id="PR00992">
    <property type="entry name" value="ALARACEMASE"/>
</dbReference>
<comment type="caution">
    <text evidence="9">The sequence shown here is derived from an EMBL/GenBank/DDBJ whole genome shotgun (WGS) entry which is preliminary data.</text>
</comment>
<dbReference type="InterPro" id="IPR001608">
    <property type="entry name" value="Ala_racemase_N"/>
</dbReference>
<dbReference type="Pfam" id="PF00842">
    <property type="entry name" value="Ala_racemase_C"/>
    <property type="match status" value="1"/>
</dbReference>
<comment type="similarity">
    <text evidence="5">Belongs to the alanine racemase family.</text>
</comment>
<dbReference type="UniPathway" id="UPA00042">
    <property type="reaction ID" value="UER00497"/>
</dbReference>
<dbReference type="GO" id="GO:0030632">
    <property type="term" value="P:D-alanine biosynthetic process"/>
    <property type="evidence" value="ECO:0007669"/>
    <property type="project" value="UniProtKB-UniRule"/>
</dbReference>
<comment type="catalytic activity">
    <reaction evidence="1 5">
        <text>L-alanine = D-alanine</text>
        <dbReference type="Rhea" id="RHEA:20249"/>
        <dbReference type="ChEBI" id="CHEBI:57416"/>
        <dbReference type="ChEBI" id="CHEBI:57972"/>
        <dbReference type="EC" id="5.1.1.1"/>
    </reaction>
</comment>
<name>A0A147K5E4_9BACI</name>
<dbReference type="InterPro" id="IPR020622">
    <property type="entry name" value="Ala_racemase_pyridoxalP-BS"/>
</dbReference>